<evidence type="ECO:0000313" key="1">
    <source>
        <dbReference type="EMBL" id="UJF31525.1"/>
    </source>
</evidence>
<reference evidence="1 2" key="1">
    <citation type="journal article" date="2024" name="Int. J. Syst. Evol. Microbiol.">
        <title>Paenibacillus hexagrammi sp. nov., a novel bacterium isolated from the gut content of Hexagrammos agrammus.</title>
        <authorList>
            <person name="Jung H.K."/>
            <person name="Kim D.G."/>
            <person name="Zin H."/>
            <person name="Park J."/>
            <person name="Jung H."/>
            <person name="Kim Y.O."/>
            <person name="Kong H.J."/>
            <person name="Kim J.W."/>
            <person name="Kim Y.S."/>
        </authorList>
    </citation>
    <scope>NUCLEOTIDE SEQUENCE [LARGE SCALE GENOMIC DNA]</scope>
    <source>
        <strain evidence="1 2">YPD9-1</strain>
    </source>
</reference>
<protein>
    <submittedName>
        <fullName evidence="1">Uncharacterized protein</fullName>
    </submittedName>
</protein>
<dbReference type="Proteomes" id="UP001649230">
    <property type="component" value="Chromosome"/>
</dbReference>
<organism evidence="1 2">
    <name type="scientific">Paenibacillus hexagrammi</name>
    <dbReference type="NCBI Taxonomy" id="2908839"/>
    <lineage>
        <taxon>Bacteria</taxon>
        <taxon>Bacillati</taxon>
        <taxon>Bacillota</taxon>
        <taxon>Bacilli</taxon>
        <taxon>Bacillales</taxon>
        <taxon>Paenibacillaceae</taxon>
        <taxon>Paenibacillus</taxon>
    </lineage>
</organism>
<sequence>MISDDQLDTYRIENIVLRVVRDVNPANDVKGIVVAWDDESVLIRKQNRRVVKLGRGYVYQPFTDPRPPEYMLPQESAVLEDEE</sequence>
<accession>A0ABY3SEM6</accession>
<proteinExistence type="predicted"/>
<evidence type="ECO:0000313" key="2">
    <source>
        <dbReference type="Proteomes" id="UP001649230"/>
    </source>
</evidence>
<dbReference type="EMBL" id="CP090978">
    <property type="protein sequence ID" value="UJF31525.1"/>
    <property type="molecule type" value="Genomic_DNA"/>
</dbReference>
<gene>
    <name evidence="1" type="ORF">L0M14_17105</name>
</gene>
<name>A0ABY3SEM6_9BACL</name>
<dbReference type="RefSeq" id="WP_235117871.1">
    <property type="nucleotide sequence ID" value="NZ_CP090978.1"/>
</dbReference>
<keyword evidence="2" id="KW-1185">Reference proteome</keyword>